<dbReference type="InterPro" id="IPR028098">
    <property type="entry name" value="Glyco_trans_4-like_N"/>
</dbReference>
<feature type="domain" description="Glycosyl transferase family 1" evidence="1">
    <location>
        <begin position="224"/>
        <end position="383"/>
    </location>
</feature>
<proteinExistence type="predicted"/>
<organism evidence="3 4">
    <name type="scientific">Prosthecobacter fluviatilis</name>
    <dbReference type="NCBI Taxonomy" id="445931"/>
    <lineage>
        <taxon>Bacteria</taxon>
        <taxon>Pseudomonadati</taxon>
        <taxon>Verrucomicrobiota</taxon>
        <taxon>Verrucomicrobiia</taxon>
        <taxon>Verrucomicrobiales</taxon>
        <taxon>Verrucomicrobiaceae</taxon>
        <taxon>Prosthecobacter</taxon>
    </lineage>
</organism>
<gene>
    <name evidence="3" type="ORF">ACFQDI_01060</name>
</gene>
<dbReference type="SUPFAM" id="SSF53756">
    <property type="entry name" value="UDP-Glycosyltransferase/glycogen phosphorylase"/>
    <property type="match status" value="1"/>
</dbReference>
<sequence>MQASHILRKYDPAQWGGTETALQRLMLGLQQNGVSSVVHAPQYDLEEGPDPLRDTGAKILRYRAFVPVLGISPAQREALVSWGGNLFSFELFWQLLASGSDVIHSHALNRLAGISLMAARTRGLPHVVTLHGGALDIPDEVHAKLTAPLKGGFEWGKILGALVRSRHVLKNTDAVFTCNPREAALLQQKYPRQRIIVQPHSVPASQYATDCRAAALKAYPQIAGRDLIIKVARLDPAKNLPWLVRQMPAIKRRHPRAMLVLVGAGTTRSVVEELHHEIARLGLGNDVLLTGGLASGSAELIGLIQSARLFVLCSSAEPFGIVILEAWAAGTPVLSSRVSGPASLIEHGRTGLLYDLDQPAEFHSGIDTLMINNKLHRHLSTEALEHVRAEYDVASVAGRVARVYEELIDLKRRKSSGSFFHRQQKQFTAGLS</sequence>
<dbReference type="InterPro" id="IPR001296">
    <property type="entry name" value="Glyco_trans_1"/>
</dbReference>
<evidence type="ECO:0000259" key="2">
    <source>
        <dbReference type="Pfam" id="PF13579"/>
    </source>
</evidence>
<reference evidence="4" key="1">
    <citation type="journal article" date="2019" name="Int. J. Syst. Evol. Microbiol.">
        <title>The Global Catalogue of Microorganisms (GCM) 10K type strain sequencing project: providing services to taxonomists for standard genome sequencing and annotation.</title>
        <authorList>
            <consortium name="The Broad Institute Genomics Platform"/>
            <consortium name="The Broad Institute Genome Sequencing Center for Infectious Disease"/>
            <person name="Wu L."/>
            <person name="Ma J."/>
        </authorList>
    </citation>
    <scope>NUCLEOTIDE SEQUENCE [LARGE SCALE GENOMIC DNA]</scope>
    <source>
        <strain evidence="4">CGMCC 4.1469</strain>
    </source>
</reference>
<dbReference type="GO" id="GO:0016757">
    <property type="term" value="F:glycosyltransferase activity"/>
    <property type="evidence" value="ECO:0007669"/>
    <property type="project" value="UniProtKB-KW"/>
</dbReference>
<keyword evidence="3" id="KW-0328">Glycosyltransferase</keyword>
<keyword evidence="4" id="KW-1185">Reference proteome</keyword>
<dbReference type="CDD" id="cd03801">
    <property type="entry name" value="GT4_PimA-like"/>
    <property type="match status" value="1"/>
</dbReference>
<dbReference type="InterPro" id="IPR050194">
    <property type="entry name" value="Glycosyltransferase_grp1"/>
</dbReference>
<dbReference type="Proteomes" id="UP001596052">
    <property type="component" value="Unassembled WGS sequence"/>
</dbReference>
<comment type="caution">
    <text evidence="3">The sequence shown here is derived from an EMBL/GenBank/DDBJ whole genome shotgun (WGS) entry which is preliminary data.</text>
</comment>
<protein>
    <submittedName>
        <fullName evidence="3">Glycosyltransferase family 4 protein</fullName>
        <ecNumber evidence="3">2.4.-.-</ecNumber>
    </submittedName>
</protein>
<dbReference type="Pfam" id="PF13579">
    <property type="entry name" value="Glyco_trans_4_4"/>
    <property type="match status" value="1"/>
</dbReference>
<dbReference type="Pfam" id="PF00534">
    <property type="entry name" value="Glycos_transf_1"/>
    <property type="match status" value="1"/>
</dbReference>
<keyword evidence="3" id="KW-0808">Transferase</keyword>
<feature type="domain" description="Glycosyltransferase subfamily 4-like N-terminal" evidence="2">
    <location>
        <begin position="16"/>
        <end position="197"/>
    </location>
</feature>
<accession>A0ABW0KLC4</accession>
<evidence type="ECO:0000313" key="4">
    <source>
        <dbReference type="Proteomes" id="UP001596052"/>
    </source>
</evidence>
<dbReference type="PANTHER" id="PTHR45947">
    <property type="entry name" value="SULFOQUINOVOSYL TRANSFERASE SQD2"/>
    <property type="match status" value="1"/>
</dbReference>
<dbReference type="EC" id="2.4.-.-" evidence="3"/>
<name>A0ABW0KLC4_9BACT</name>
<dbReference type="Gene3D" id="3.40.50.2000">
    <property type="entry name" value="Glycogen Phosphorylase B"/>
    <property type="match status" value="2"/>
</dbReference>
<evidence type="ECO:0000259" key="1">
    <source>
        <dbReference type="Pfam" id="PF00534"/>
    </source>
</evidence>
<dbReference type="EMBL" id="JBHSMQ010000001">
    <property type="protein sequence ID" value="MFC5453427.1"/>
    <property type="molecule type" value="Genomic_DNA"/>
</dbReference>
<dbReference type="PANTHER" id="PTHR45947:SF3">
    <property type="entry name" value="SULFOQUINOVOSYL TRANSFERASE SQD2"/>
    <property type="match status" value="1"/>
</dbReference>
<evidence type="ECO:0000313" key="3">
    <source>
        <dbReference type="EMBL" id="MFC5453427.1"/>
    </source>
</evidence>
<dbReference type="RefSeq" id="WP_377162493.1">
    <property type="nucleotide sequence ID" value="NZ_JBHSMQ010000001.1"/>
</dbReference>